<dbReference type="Proteomes" id="UP000032303">
    <property type="component" value="Chromosome 1"/>
</dbReference>
<keyword evidence="7" id="KW-1185">Reference proteome</keyword>
<evidence type="ECO:0000256" key="1">
    <source>
        <dbReference type="ARBA" id="ARBA00001947"/>
    </source>
</evidence>
<accession>A0A0C5WJZ1</accession>
<reference evidence="6 7" key="1">
    <citation type="submission" date="2013-05" db="EMBL/GenBank/DDBJ databases">
        <title>Complete genome sequence of the lipase-producing bacterium Photobacterium gaetbulicola Gung47.</title>
        <authorList>
            <person name="Kim Y.-O."/>
        </authorList>
    </citation>
    <scope>NUCLEOTIDE SEQUENCE [LARGE SCALE GENOMIC DNA]</scope>
    <source>
        <strain evidence="6 7">Gung47</strain>
    </source>
</reference>
<dbReference type="PIRSF" id="PIRSF039012">
    <property type="entry name" value="ASP"/>
    <property type="match status" value="1"/>
</dbReference>
<dbReference type="HOGENOM" id="CLU_035605_0_1_6"/>
<dbReference type="PANTHER" id="PTHR37326">
    <property type="entry name" value="BLL3975 PROTEIN"/>
    <property type="match status" value="1"/>
</dbReference>
<dbReference type="InterPro" id="IPR053138">
    <property type="entry name" value="N-alpha-Ac-DABA_deacetylase"/>
</dbReference>
<feature type="domain" description="Succinylglutamate desuccinylase/Aspartoacylase catalytic" evidence="5">
    <location>
        <begin position="60"/>
        <end position="239"/>
    </location>
</feature>
<comment type="cofactor">
    <cofactor evidence="1">
        <name>Zn(2+)</name>
        <dbReference type="ChEBI" id="CHEBI:29105"/>
    </cofactor>
</comment>
<keyword evidence="2" id="KW-0479">Metal-binding</keyword>
<evidence type="ECO:0000256" key="3">
    <source>
        <dbReference type="ARBA" id="ARBA00022801"/>
    </source>
</evidence>
<keyword evidence="4" id="KW-0862">Zinc</keyword>
<dbReference type="Gene3D" id="3.40.630.10">
    <property type="entry name" value="Zn peptidases"/>
    <property type="match status" value="1"/>
</dbReference>
<evidence type="ECO:0000259" key="5">
    <source>
        <dbReference type="Pfam" id="PF24827"/>
    </source>
</evidence>
<dbReference type="CDD" id="cd06251">
    <property type="entry name" value="M14_ASTE_ASPA-like"/>
    <property type="match status" value="1"/>
</dbReference>
<dbReference type="KEGG" id="pgb:H744_1c1520"/>
<dbReference type="InterPro" id="IPR055438">
    <property type="entry name" value="AstE_AspA_cat"/>
</dbReference>
<dbReference type="STRING" id="658445.H744_1c1520"/>
<sequence>MPNPSGPVPVAKASRNQAFQCGETLVPPGKRVSVDLEVARLYTHANLSVTLEVVNGRLAGPVLLVDAAIHGDELNGVEIVRQLLTKIDPMKLKGTLIAVPVVNVFGFIHKSRYLPDRRDLNRCFPGSARGSIAGRIAHYFFTNIVMQCTHVIDLHTAAIHRTNLPQIRANLSHPISAEMAMAFGTPVVIDASLRDGSLRAEAEKAGISVITYEAGEALRFEPFAITAGIRGIQRVMRHLGMTAQGKLTRAKPPVVARATRWIRADFDGILRSHVTLGQRVEKDQTLAIISDPLGSDEVAIKALQGGIIIGQQSLPLVNEGDAIYHLAYFEEPDSFVEEKVESYLDDVLDDMDNEIKSGIGKA</sequence>
<organism evidence="6 7">
    <name type="scientific">Photobacterium gaetbulicola Gung47</name>
    <dbReference type="NCBI Taxonomy" id="658445"/>
    <lineage>
        <taxon>Bacteria</taxon>
        <taxon>Pseudomonadati</taxon>
        <taxon>Pseudomonadota</taxon>
        <taxon>Gammaproteobacteria</taxon>
        <taxon>Vibrionales</taxon>
        <taxon>Vibrionaceae</taxon>
        <taxon>Photobacterium</taxon>
    </lineage>
</organism>
<keyword evidence="3" id="KW-0378">Hydrolase</keyword>
<evidence type="ECO:0000256" key="2">
    <source>
        <dbReference type="ARBA" id="ARBA00022723"/>
    </source>
</evidence>
<dbReference type="GO" id="GO:0016788">
    <property type="term" value="F:hydrolase activity, acting on ester bonds"/>
    <property type="evidence" value="ECO:0007669"/>
    <property type="project" value="InterPro"/>
</dbReference>
<proteinExistence type="predicted"/>
<protein>
    <submittedName>
        <fullName evidence="6">Succinylglutamate desuccinylase/aspartoacylase family protein</fullName>
    </submittedName>
</protein>
<evidence type="ECO:0000256" key="4">
    <source>
        <dbReference type="ARBA" id="ARBA00022833"/>
    </source>
</evidence>
<dbReference type="AlphaFoldDB" id="A0A0C5WJZ1"/>
<gene>
    <name evidence="6" type="ORF">H744_1c1520</name>
</gene>
<evidence type="ECO:0000313" key="6">
    <source>
        <dbReference type="EMBL" id="AJR06542.1"/>
    </source>
</evidence>
<dbReference type="GO" id="GO:0016811">
    <property type="term" value="F:hydrolase activity, acting on carbon-nitrogen (but not peptide) bonds, in linear amides"/>
    <property type="evidence" value="ECO:0007669"/>
    <property type="project" value="InterPro"/>
</dbReference>
<dbReference type="PATRIC" id="fig|658445.3.peg.1649"/>
<dbReference type="EMBL" id="CP005973">
    <property type="protein sequence ID" value="AJR06542.1"/>
    <property type="molecule type" value="Genomic_DNA"/>
</dbReference>
<dbReference type="Pfam" id="PF24827">
    <property type="entry name" value="AstE_AspA_cat"/>
    <property type="match status" value="1"/>
</dbReference>
<name>A0A0C5WJZ1_9GAMM</name>
<dbReference type="PANTHER" id="PTHR37326:SF2">
    <property type="entry name" value="SUCCINYLGLUTAMATE DESUCCINYLASE_ASPARTOACYLASE FAMILY PROTEIN"/>
    <property type="match status" value="1"/>
</dbReference>
<dbReference type="SUPFAM" id="SSF53187">
    <property type="entry name" value="Zn-dependent exopeptidases"/>
    <property type="match status" value="1"/>
</dbReference>
<evidence type="ECO:0000313" key="7">
    <source>
        <dbReference type="Proteomes" id="UP000032303"/>
    </source>
</evidence>
<dbReference type="GO" id="GO:0046872">
    <property type="term" value="F:metal ion binding"/>
    <property type="evidence" value="ECO:0007669"/>
    <property type="project" value="UniProtKB-KW"/>
</dbReference>
<dbReference type="InterPro" id="IPR043795">
    <property type="entry name" value="N-alpha-Ac-DABA-like"/>
</dbReference>